<dbReference type="PANTHER" id="PTHR35801">
    <property type="entry name" value="PHOSPHOSERINE PHOSPHATASE RSBX"/>
    <property type="match status" value="1"/>
</dbReference>
<feature type="transmembrane region" description="Helical" evidence="1">
    <location>
        <begin position="156"/>
        <end position="173"/>
    </location>
</feature>
<feature type="transmembrane region" description="Helical" evidence="1">
    <location>
        <begin position="237"/>
        <end position="262"/>
    </location>
</feature>
<dbReference type="Gene3D" id="3.60.40.10">
    <property type="entry name" value="PPM-type phosphatase domain"/>
    <property type="match status" value="1"/>
</dbReference>
<name>A0A318KHC2_9FIRM</name>
<dbReference type="RefSeq" id="WP_022937265.1">
    <property type="nucleotide sequence ID" value="NZ_CABKRQ010000002.1"/>
</dbReference>
<evidence type="ECO:0000313" key="3">
    <source>
        <dbReference type="EMBL" id="PXX77129.1"/>
    </source>
</evidence>
<evidence type="ECO:0000256" key="1">
    <source>
        <dbReference type="SAM" id="Phobius"/>
    </source>
</evidence>
<evidence type="ECO:0000259" key="2">
    <source>
        <dbReference type="SMART" id="SM00331"/>
    </source>
</evidence>
<dbReference type="EMBL" id="QJKH01000012">
    <property type="protein sequence ID" value="PXX77129.1"/>
    <property type="molecule type" value="Genomic_DNA"/>
</dbReference>
<comment type="caution">
    <text evidence="3">The sequence shown here is derived from an EMBL/GenBank/DDBJ whole genome shotgun (WGS) entry which is preliminary data.</text>
</comment>
<accession>A0A318KHC2</accession>
<keyword evidence="4" id="KW-1185">Reference proteome</keyword>
<feature type="transmembrane region" description="Helical" evidence="1">
    <location>
        <begin position="209"/>
        <end position="225"/>
    </location>
</feature>
<dbReference type="OrthoDB" id="9763774at2"/>
<feature type="domain" description="PPM-type phosphatase" evidence="2">
    <location>
        <begin position="420"/>
        <end position="618"/>
    </location>
</feature>
<dbReference type="InterPro" id="IPR001932">
    <property type="entry name" value="PPM-type_phosphatase-like_dom"/>
</dbReference>
<reference evidence="3 4" key="1">
    <citation type="submission" date="2018-05" db="EMBL/GenBank/DDBJ databases">
        <title>Genomic Encyclopedia of Type Strains, Phase IV (KMG-IV): sequencing the most valuable type-strain genomes for metagenomic binning, comparative biology and taxonomic classification.</title>
        <authorList>
            <person name="Goeker M."/>
        </authorList>
    </citation>
    <scope>NUCLEOTIDE SEQUENCE [LARGE SCALE GENOMIC DNA]</scope>
    <source>
        <strain evidence="3 4">JC118</strain>
    </source>
</reference>
<keyword evidence="1" id="KW-1133">Transmembrane helix</keyword>
<dbReference type="Pfam" id="PF07228">
    <property type="entry name" value="SpoIIE"/>
    <property type="match status" value="1"/>
</dbReference>
<keyword evidence="1" id="KW-0472">Membrane</keyword>
<gene>
    <name evidence="3" type="ORF">DES51_11269</name>
</gene>
<feature type="transmembrane region" description="Helical" evidence="1">
    <location>
        <begin position="23"/>
        <end position="50"/>
    </location>
</feature>
<organism evidence="3 4">
    <name type="scientific">Dielma fastidiosa</name>
    <dbReference type="NCBI Taxonomy" id="1034346"/>
    <lineage>
        <taxon>Bacteria</taxon>
        <taxon>Bacillati</taxon>
        <taxon>Bacillota</taxon>
        <taxon>Erysipelotrichia</taxon>
        <taxon>Erysipelotrichales</taxon>
        <taxon>Erysipelotrichaceae</taxon>
        <taxon>Dielma</taxon>
    </lineage>
</organism>
<protein>
    <submittedName>
        <fullName evidence="3">Serine phosphatase RsbU (Regulator of sigma subunit)</fullName>
    </submittedName>
</protein>
<dbReference type="PANTHER" id="PTHR35801:SF1">
    <property type="entry name" value="PHOSPHOSERINE PHOSPHATASE RSBX"/>
    <property type="match status" value="1"/>
</dbReference>
<evidence type="ECO:0000313" key="4">
    <source>
        <dbReference type="Proteomes" id="UP000247612"/>
    </source>
</evidence>
<dbReference type="InterPro" id="IPR039248">
    <property type="entry name" value="Ptase_RsbX"/>
</dbReference>
<dbReference type="STRING" id="1034346.GCA_000313565_00951"/>
<dbReference type="Proteomes" id="UP000247612">
    <property type="component" value="Unassembled WGS sequence"/>
</dbReference>
<dbReference type="AlphaFoldDB" id="A0A318KHC2"/>
<proteinExistence type="predicted"/>
<dbReference type="SMART" id="SM00331">
    <property type="entry name" value="PP2C_SIG"/>
    <property type="match status" value="1"/>
</dbReference>
<sequence>MSEKVLMQKKTRERLLTAGDGCAFISGLLLSALPIETSWWLLLLLFSFFYVRKRKEMILLSIACIGGTMLFYPDQLIEIVLLSGCVCAWMLVMQLLKRPSYKTLPWFLMLMSGGVAYAVSEPVSKIIVLMLGQFILALDTYRDCGWIRKELQLPDAVYGSLIFIAGLLLMQILNQEYFALLIFVFMLMSVKPAVSILFYLYLEMLMPGLITPVAFGFLLLVSLLQDQPLAMNGLMLVGIAAQGFDFIAIVQGLVLLLLFDLLRTSELPFKGMMERVALSDMNRIAVMNRQLNNFSVIFENLADYYASLSEVESEMLETMAKALSYTANNCTRHQIDVEKRKDQLLDFLDGYKIDVVSCLLEENEEGCIYLELELKELPRSEVEATLMPLLNHVLPTRMELVEKKNNRNYSGLFHYSFISSAPIMIDAYADSIRHDSQACGDSFSIFRYSRFVLCMISDGMGSGEAASRISRSITAIFQRMIASNIPQVEAIRCINKLILSDNYATFDVLNFDRFKKTVTVSKSAACPTYLIRADEVYEINGSSLPVGIVASIEVDSIHVEVEKGDWFLMSSDGIYVDEIYRWIHQRRLGSAKEEVDAMMEILREKERNDDSTILLAQIK</sequence>
<dbReference type="SUPFAM" id="SSF81606">
    <property type="entry name" value="PP2C-like"/>
    <property type="match status" value="1"/>
</dbReference>
<feature type="transmembrane region" description="Helical" evidence="1">
    <location>
        <begin position="179"/>
        <end position="202"/>
    </location>
</feature>
<keyword evidence="1" id="KW-0812">Transmembrane</keyword>
<feature type="transmembrane region" description="Helical" evidence="1">
    <location>
        <begin position="79"/>
        <end position="96"/>
    </location>
</feature>
<dbReference type="InterPro" id="IPR036457">
    <property type="entry name" value="PPM-type-like_dom_sf"/>
</dbReference>